<evidence type="ECO:0008006" key="3">
    <source>
        <dbReference type="Google" id="ProtNLM"/>
    </source>
</evidence>
<comment type="caution">
    <text evidence="1">The sequence shown here is derived from an EMBL/GenBank/DDBJ whole genome shotgun (WGS) entry which is preliminary data.</text>
</comment>
<dbReference type="PROSITE" id="PS00018">
    <property type="entry name" value="EF_HAND_1"/>
    <property type="match status" value="1"/>
</dbReference>
<reference evidence="1 2" key="1">
    <citation type="submission" date="2023-06" db="EMBL/GenBank/DDBJ databases">
        <title>Roseiconus lacunae JC819 isolated from Gulf of Mannar region, Tamil Nadu.</title>
        <authorList>
            <person name="Pk S."/>
            <person name="Ch S."/>
            <person name="Ch V.R."/>
        </authorList>
    </citation>
    <scope>NUCLEOTIDE SEQUENCE [LARGE SCALE GENOMIC DNA]</scope>
    <source>
        <strain evidence="1 2">JC819</strain>
    </source>
</reference>
<dbReference type="Proteomes" id="UP001239462">
    <property type="component" value="Unassembled WGS sequence"/>
</dbReference>
<dbReference type="PANTHER" id="PTHR12904">
    <property type="match status" value="1"/>
</dbReference>
<dbReference type="InterPro" id="IPR018247">
    <property type="entry name" value="EF_Hand_1_Ca_BS"/>
</dbReference>
<keyword evidence="2" id="KW-1185">Reference proteome</keyword>
<dbReference type="InterPro" id="IPR051341">
    <property type="entry name" value="Zyg-11_UBL_adapter"/>
</dbReference>
<dbReference type="PANTHER" id="PTHR12904:SF23">
    <property type="entry name" value="PROTEIN ZER-1 HOMOLOG"/>
    <property type="match status" value="1"/>
</dbReference>
<dbReference type="EMBL" id="JASZZN010000003">
    <property type="protein sequence ID" value="MDM4014662.1"/>
    <property type="molecule type" value="Genomic_DNA"/>
</dbReference>
<gene>
    <name evidence="1" type="ORF">QTN89_04410</name>
</gene>
<protein>
    <recommendedName>
        <fullName evidence="3">Leucine Rich repeats (2 copies)</fullName>
    </recommendedName>
</protein>
<proteinExistence type="predicted"/>
<evidence type="ECO:0000313" key="2">
    <source>
        <dbReference type="Proteomes" id="UP001239462"/>
    </source>
</evidence>
<evidence type="ECO:0000313" key="1">
    <source>
        <dbReference type="EMBL" id="MDM4014662.1"/>
    </source>
</evidence>
<dbReference type="SUPFAM" id="SSF52047">
    <property type="entry name" value="RNI-like"/>
    <property type="match status" value="1"/>
</dbReference>
<accession>A0ABT7PDT4</accession>
<dbReference type="InterPro" id="IPR032675">
    <property type="entry name" value="LRR_dom_sf"/>
</dbReference>
<dbReference type="Gene3D" id="3.80.10.10">
    <property type="entry name" value="Ribonuclease Inhibitor"/>
    <property type="match status" value="1"/>
</dbReference>
<dbReference type="RefSeq" id="WP_289162344.1">
    <property type="nucleotide sequence ID" value="NZ_JASZZN010000003.1"/>
</dbReference>
<name>A0ABT7PDT4_9BACT</name>
<sequence>MKRFRFSLRGLLALAVIVAIVSVVHKQRREVHAVVRYIEKLGGRVEYRSGFLDRFHERTNHYFATPVTVRLARSSVAGGDLQTIGKLTSLERLYLERTKIRSEDLQYLVPCRKLQRLSIWGNRNITAKALGYLKELPDLRLLDIHSTLIDVDRIAECGDFPALEKLIFSPRFMSGKFGLGEEDLNKLLRIPVLEPVGPCYFQQADSRSLNHFLRHDFYRVREIHFRDCDLDTAGLEKLNQMLMFRLDFQFCKINAEELHSLDHRPNRELRFYLPFDVSDDDRLTLADFCDWLPGHVQSMTVRDNEVVFTFAGLRPVRIRWKNSLSERLDIHKVINNGCDSIVFDSSEPLEDYLRACVMLGFSRSLRVPASSMTWRYVPRLTRLQRLTIARRDVTPLQFSSQMTLNSLTVTGTVPLSESDWNSIGQLRDLEYLSIHGGKSYSANDIAVLAEMPNLREVFIRGLTTEAIAFLSSHGIRTRTYIGGRM</sequence>
<organism evidence="1 2">
    <name type="scientific">Roseiconus lacunae</name>
    <dbReference type="NCBI Taxonomy" id="2605694"/>
    <lineage>
        <taxon>Bacteria</taxon>
        <taxon>Pseudomonadati</taxon>
        <taxon>Planctomycetota</taxon>
        <taxon>Planctomycetia</taxon>
        <taxon>Pirellulales</taxon>
        <taxon>Pirellulaceae</taxon>
        <taxon>Roseiconus</taxon>
    </lineage>
</organism>